<protein>
    <submittedName>
        <fullName evidence="1">Uncharacterized protein</fullName>
    </submittedName>
</protein>
<proteinExistence type="predicted"/>
<organism evidence="1">
    <name type="scientific">Ignisphaera aggregans</name>
    <dbReference type="NCBI Taxonomy" id="334771"/>
    <lineage>
        <taxon>Archaea</taxon>
        <taxon>Thermoproteota</taxon>
        <taxon>Thermoprotei</taxon>
        <taxon>Desulfurococcales</taxon>
        <taxon>Desulfurococcaceae</taxon>
        <taxon>Ignisphaera</taxon>
    </lineage>
</organism>
<gene>
    <name evidence="1" type="ORF">ENM66_01375</name>
</gene>
<reference evidence="1" key="1">
    <citation type="journal article" date="2020" name="mSystems">
        <title>Genome- and Community-Level Interaction Insights into Carbon Utilization and Element Cycling Functions of Hydrothermarchaeota in Hydrothermal Sediment.</title>
        <authorList>
            <person name="Zhou Z."/>
            <person name="Liu Y."/>
            <person name="Xu W."/>
            <person name="Pan J."/>
            <person name="Luo Z.H."/>
            <person name="Li M."/>
        </authorList>
    </citation>
    <scope>NUCLEOTIDE SEQUENCE [LARGE SCALE GENOMIC DNA]</scope>
    <source>
        <strain evidence="1">SpSt-1105</strain>
    </source>
</reference>
<name>A0A7J3Z5Q0_9CREN</name>
<dbReference type="AlphaFoldDB" id="A0A7J3Z5Q0"/>
<evidence type="ECO:0000313" key="1">
    <source>
        <dbReference type="EMBL" id="HHQ49992.1"/>
    </source>
</evidence>
<accession>A0A7J3Z5Q0</accession>
<dbReference type="EMBL" id="DRYQ01000015">
    <property type="protein sequence ID" value="HHQ49992.1"/>
    <property type="molecule type" value="Genomic_DNA"/>
</dbReference>
<sequence>MSSIDFAKQGSIVSVTCTTGIALDLCKFIERNVNEIAKMFPDLGLKLKNVTIVVRKCGEDVVLQFSSDLAQIDGIGVFRVDSDEGFWFVNMLSEVVASYIFTHDLLPSCPRWVIEGLSLYIALEMYRFLDPAKTLSIERLYASEASRCDISVDLLKSWSLKDHPSLQIVGKLLSEKVAKLMQVFYTEESEKGKCVDTALSLRSKAFELVKKALSSLGTPGVGDVIKLLSQFGNACEEKVLSLDSENF</sequence>
<comment type="caution">
    <text evidence="1">The sequence shown here is derived from an EMBL/GenBank/DDBJ whole genome shotgun (WGS) entry which is preliminary data.</text>
</comment>